<dbReference type="InterPro" id="IPR050186">
    <property type="entry name" value="TPT_transporter"/>
</dbReference>
<evidence type="ECO:0000313" key="9">
    <source>
        <dbReference type="Proteomes" id="UP000265515"/>
    </source>
</evidence>
<dbReference type="Pfam" id="PF03151">
    <property type="entry name" value="TPT"/>
    <property type="match status" value="1"/>
</dbReference>
<keyword evidence="2 6" id="KW-0812">Transmembrane</keyword>
<name>A0A388K5U1_CHABU</name>
<evidence type="ECO:0000256" key="3">
    <source>
        <dbReference type="ARBA" id="ARBA00022989"/>
    </source>
</evidence>
<comment type="caution">
    <text evidence="8">The sequence shown here is derived from an EMBL/GenBank/DDBJ whole genome shotgun (WGS) entry which is preliminary data.</text>
</comment>
<feature type="domain" description="Sugar phosphate transporter" evidence="7">
    <location>
        <begin position="268"/>
        <end position="548"/>
    </location>
</feature>
<gene>
    <name evidence="8" type="ORF">CBR_g50780</name>
</gene>
<evidence type="ECO:0000256" key="5">
    <source>
        <dbReference type="SAM" id="MobiDB-lite"/>
    </source>
</evidence>
<evidence type="ECO:0000256" key="4">
    <source>
        <dbReference type="ARBA" id="ARBA00023136"/>
    </source>
</evidence>
<dbReference type="Proteomes" id="UP000265515">
    <property type="component" value="Unassembled WGS sequence"/>
</dbReference>
<evidence type="ECO:0000313" key="8">
    <source>
        <dbReference type="EMBL" id="GBG65420.1"/>
    </source>
</evidence>
<dbReference type="PANTHER" id="PTHR11132">
    <property type="entry name" value="SOLUTE CARRIER FAMILY 35"/>
    <property type="match status" value="1"/>
</dbReference>
<organism evidence="8 9">
    <name type="scientific">Chara braunii</name>
    <name type="common">Braun's stonewort</name>
    <dbReference type="NCBI Taxonomy" id="69332"/>
    <lineage>
        <taxon>Eukaryota</taxon>
        <taxon>Viridiplantae</taxon>
        <taxon>Streptophyta</taxon>
        <taxon>Charophyceae</taxon>
        <taxon>Charales</taxon>
        <taxon>Characeae</taxon>
        <taxon>Chara</taxon>
    </lineage>
</organism>
<feature type="transmembrane region" description="Helical" evidence="6">
    <location>
        <begin position="325"/>
        <end position="344"/>
    </location>
</feature>
<proteinExistence type="predicted"/>
<keyword evidence="4 6" id="KW-0472">Membrane</keyword>
<feature type="transmembrane region" description="Helical" evidence="6">
    <location>
        <begin position="478"/>
        <end position="501"/>
    </location>
</feature>
<dbReference type="EMBL" id="BFEA01000061">
    <property type="protein sequence ID" value="GBG65420.1"/>
    <property type="molecule type" value="Genomic_DNA"/>
</dbReference>
<evidence type="ECO:0000256" key="6">
    <source>
        <dbReference type="SAM" id="Phobius"/>
    </source>
</evidence>
<dbReference type="Gramene" id="GBG65420">
    <property type="protein sequence ID" value="GBG65420"/>
    <property type="gene ID" value="CBR_g50780"/>
</dbReference>
<feature type="transmembrane region" description="Helical" evidence="6">
    <location>
        <begin position="190"/>
        <end position="208"/>
    </location>
</feature>
<feature type="transmembrane region" description="Helical" evidence="6">
    <location>
        <begin position="288"/>
        <end position="313"/>
    </location>
</feature>
<accession>A0A388K5U1</accession>
<sequence>MATAAVLTMRPADDLLGSARSRRMVTPSTISSTTSKGTAIIKDHQSNPNHKTPIVTVRYSSADAEFESQFPAIAATNDDGARLPTRHLLSSAAAAAAASTARTALVVGDHHSDRQEGGAVIVEAMDCRGGKEGVLDGYSQERATSAAVPMWPPPCSAEEGGETHPPLPSDSSSSRSSSDDLPRLPENGNSFFLIRIALGVAMLFLGFWRETLIRVRSTWTSSLVLFAGFRRGLRLRVQRTWSAFGSSSSSSSSSSRYSPILSGTLYAVMSCTMVLMNKQVLSGYQFNAINSLLLFQNLISVLTVLAGRGLGLFAVEPLTAKLCRVWIPVNALFVAMLLSGFYSLDYLTVPMATILKNLTNVSNAAGDWIFNGAQQSAGVWGAVGLIILSSYCGGVTDLHFNLRGYVWQISNCLLASSYSLYLKRTMDKAKSATVSGELSKISMVMLNNTLSLPFGIALVLLTGETRELASSVAVRNPYFWIAATVTGFVGVILNFAVMWFLHATSPTTVGVVSSLSKIPTSVLGLVLFPARTTVYNLLSIAFGLVAGMLFTKARLNQQRQASSSGKDLPR</sequence>
<evidence type="ECO:0000256" key="2">
    <source>
        <dbReference type="ARBA" id="ARBA00022692"/>
    </source>
</evidence>
<dbReference type="OrthoDB" id="417037at2759"/>
<feature type="transmembrane region" description="Helical" evidence="6">
    <location>
        <begin position="405"/>
        <end position="422"/>
    </location>
</feature>
<dbReference type="InterPro" id="IPR004853">
    <property type="entry name" value="Sugar_P_trans_dom"/>
</dbReference>
<reference evidence="8 9" key="1">
    <citation type="journal article" date="2018" name="Cell">
        <title>The Chara Genome: Secondary Complexity and Implications for Plant Terrestrialization.</title>
        <authorList>
            <person name="Nishiyama T."/>
            <person name="Sakayama H."/>
            <person name="Vries J.D."/>
            <person name="Buschmann H."/>
            <person name="Saint-Marcoux D."/>
            <person name="Ullrich K.K."/>
            <person name="Haas F.B."/>
            <person name="Vanderstraeten L."/>
            <person name="Becker D."/>
            <person name="Lang D."/>
            <person name="Vosolsobe S."/>
            <person name="Rombauts S."/>
            <person name="Wilhelmsson P.K.I."/>
            <person name="Janitza P."/>
            <person name="Kern R."/>
            <person name="Heyl A."/>
            <person name="Rumpler F."/>
            <person name="Villalobos L.I.A.C."/>
            <person name="Clay J.M."/>
            <person name="Skokan R."/>
            <person name="Toyoda A."/>
            <person name="Suzuki Y."/>
            <person name="Kagoshima H."/>
            <person name="Schijlen E."/>
            <person name="Tajeshwar N."/>
            <person name="Catarino B."/>
            <person name="Hetherington A.J."/>
            <person name="Saltykova A."/>
            <person name="Bonnot C."/>
            <person name="Breuninger H."/>
            <person name="Symeonidi A."/>
            <person name="Radhakrishnan G.V."/>
            <person name="Van Nieuwerburgh F."/>
            <person name="Deforce D."/>
            <person name="Chang C."/>
            <person name="Karol K.G."/>
            <person name="Hedrich R."/>
            <person name="Ulvskov P."/>
            <person name="Glockner G."/>
            <person name="Delwiche C.F."/>
            <person name="Petrasek J."/>
            <person name="Van de Peer Y."/>
            <person name="Friml J."/>
            <person name="Beilby M."/>
            <person name="Dolan L."/>
            <person name="Kohara Y."/>
            <person name="Sugano S."/>
            <person name="Fujiyama A."/>
            <person name="Delaux P.-M."/>
            <person name="Quint M."/>
            <person name="TheiBen G."/>
            <person name="Hagemann M."/>
            <person name="Harholt J."/>
            <person name="Dunand C."/>
            <person name="Zachgo S."/>
            <person name="Langdale J."/>
            <person name="Maumus F."/>
            <person name="Straeten D.V.D."/>
            <person name="Gould S.B."/>
            <person name="Rensing S.A."/>
        </authorList>
    </citation>
    <scope>NUCLEOTIDE SEQUENCE [LARGE SCALE GENOMIC DNA]</scope>
    <source>
        <strain evidence="8 9">S276</strain>
    </source>
</reference>
<feature type="region of interest" description="Disordered" evidence="5">
    <location>
        <begin position="24"/>
        <end position="51"/>
    </location>
</feature>
<evidence type="ECO:0000259" key="7">
    <source>
        <dbReference type="Pfam" id="PF03151"/>
    </source>
</evidence>
<feature type="compositionally biased region" description="Polar residues" evidence="5">
    <location>
        <begin position="26"/>
        <end position="37"/>
    </location>
</feature>
<feature type="transmembrane region" description="Helical" evidence="6">
    <location>
        <begin position="534"/>
        <end position="551"/>
    </location>
</feature>
<feature type="region of interest" description="Disordered" evidence="5">
    <location>
        <begin position="146"/>
        <end position="181"/>
    </location>
</feature>
<comment type="subcellular location">
    <subcellularLocation>
        <location evidence="1">Membrane</location>
        <topology evidence="1">Multi-pass membrane protein</topology>
    </subcellularLocation>
</comment>
<evidence type="ECO:0000256" key="1">
    <source>
        <dbReference type="ARBA" id="ARBA00004141"/>
    </source>
</evidence>
<keyword evidence="3 6" id="KW-1133">Transmembrane helix</keyword>
<protein>
    <recommendedName>
        <fullName evidence="7">Sugar phosphate transporter domain-containing protein</fullName>
    </recommendedName>
</protein>
<keyword evidence="9" id="KW-1185">Reference proteome</keyword>
<dbReference type="AlphaFoldDB" id="A0A388K5U1"/>
<dbReference type="GO" id="GO:0016020">
    <property type="term" value="C:membrane"/>
    <property type="evidence" value="ECO:0007669"/>
    <property type="project" value="UniProtKB-SubCell"/>
</dbReference>